<dbReference type="STRING" id="1122159.SAMN02745246_03234"/>
<accession>A0A4Q0PJ76</accession>
<feature type="domain" description="Signal transduction histidine kinase subgroup 3 dimerisation and phosphoacceptor" evidence="13">
    <location>
        <begin position="394"/>
        <end position="456"/>
    </location>
</feature>
<evidence type="ECO:0000256" key="6">
    <source>
        <dbReference type="ARBA" id="ARBA00022777"/>
    </source>
</evidence>
<keyword evidence="4" id="KW-0808">Transferase</keyword>
<dbReference type="CDD" id="cd16917">
    <property type="entry name" value="HATPase_UhpB-NarQ-NarX-like"/>
    <property type="match status" value="1"/>
</dbReference>
<dbReference type="PROSITE" id="PS50005">
    <property type="entry name" value="TPR"/>
    <property type="match status" value="1"/>
</dbReference>
<keyword evidence="11" id="KW-0812">Transmembrane</keyword>
<feature type="transmembrane region" description="Helical" evidence="11">
    <location>
        <begin position="341"/>
        <end position="361"/>
    </location>
</feature>
<dbReference type="Proteomes" id="UP000290608">
    <property type="component" value="Unassembled WGS sequence"/>
</dbReference>
<protein>
    <recommendedName>
        <fullName evidence="2">histidine kinase</fullName>
        <ecNumber evidence="2">2.7.13.3</ecNumber>
    </recommendedName>
</protein>
<keyword evidence="10" id="KW-0175">Coiled coil</keyword>
<dbReference type="InterPro" id="IPR011990">
    <property type="entry name" value="TPR-like_helical_dom_sf"/>
</dbReference>
<evidence type="ECO:0000256" key="9">
    <source>
        <dbReference type="PROSITE-ProRule" id="PRU00339"/>
    </source>
</evidence>
<evidence type="ECO:0000256" key="8">
    <source>
        <dbReference type="ARBA" id="ARBA00023012"/>
    </source>
</evidence>
<evidence type="ECO:0000259" key="13">
    <source>
        <dbReference type="Pfam" id="PF07730"/>
    </source>
</evidence>
<dbReference type="GO" id="GO:0005524">
    <property type="term" value="F:ATP binding"/>
    <property type="evidence" value="ECO:0007669"/>
    <property type="project" value="UniProtKB-KW"/>
</dbReference>
<dbReference type="InterPro" id="IPR011712">
    <property type="entry name" value="Sig_transdc_His_kin_sub3_dim/P"/>
</dbReference>
<dbReference type="Gene3D" id="1.20.5.1930">
    <property type="match status" value="1"/>
</dbReference>
<dbReference type="EMBL" id="QOVL01000015">
    <property type="protein sequence ID" value="RXG27366.1"/>
    <property type="molecule type" value="Genomic_DNA"/>
</dbReference>
<dbReference type="InterPro" id="IPR050482">
    <property type="entry name" value="Sensor_HK_TwoCompSys"/>
</dbReference>
<dbReference type="PANTHER" id="PTHR24421:SF10">
    <property type="entry name" value="NITRATE_NITRITE SENSOR PROTEIN NARQ"/>
    <property type="match status" value="1"/>
</dbReference>
<dbReference type="InterPro" id="IPR019734">
    <property type="entry name" value="TPR_rpt"/>
</dbReference>
<dbReference type="Pfam" id="PF07730">
    <property type="entry name" value="HisKA_3"/>
    <property type="match status" value="1"/>
</dbReference>
<dbReference type="Gene3D" id="1.25.40.10">
    <property type="entry name" value="Tetratricopeptide repeat domain"/>
    <property type="match status" value="2"/>
</dbReference>
<gene>
    <name evidence="14" type="ORF">DSL99_2890</name>
</gene>
<dbReference type="EC" id="2.7.13.3" evidence="2"/>
<dbReference type="SUPFAM" id="SSF55874">
    <property type="entry name" value="ATPase domain of HSP90 chaperone/DNA topoisomerase II/histidine kinase"/>
    <property type="match status" value="1"/>
</dbReference>
<dbReference type="Pfam" id="PF02518">
    <property type="entry name" value="HATPase_c"/>
    <property type="match status" value="1"/>
</dbReference>
<evidence type="ECO:0000259" key="12">
    <source>
        <dbReference type="Pfam" id="PF02518"/>
    </source>
</evidence>
<dbReference type="Pfam" id="PF13424">
    <property type="entry name" value="TPR_12"/>
    <property type="match status" value="1"/>
</dbReference>
<dbReference type="InterPro" id="IPR003594">
    <property type="entry name" value="HATPase_dom"/>
</dbReference>
<feature type="domain" description="Histidine kinase/HSP90-like ATPase" evidence="12">
    <location>
        <begin position="506"/>
        <end position="589"/>
    </location>
</feature>
<comment type="caution">
    <text evidence="14">The sequence shown here is derived from an EMBL/GenBank/DDBJ whole genome shotgun (WGS) entry which is preliminary data.</text>
</comment>
<name>A0A4Q0PJ76_9FLAO</name>
<dbReference type="PANTHER" id="PTHR24421">
    <property type="entry name" value="NITRATE/NITRITE SENSOR PROTEIN NARX-RELATED"/>
    <property type="match status" value="1"/>
</dbReference>
<feature type="coiled-coil region" evidence="10">
    <location>
        <begin position="306"/>
        <end position="333"/>
    </location>
</feature>
<evidence type="ECO:0000256" key="5">
    <source>
        <dbReference type="ARBA" id="ARBA00022741"/>
    </source>
</evidence>
<proteinExistence type="predicted"/>
<dbReference type="SMART" id="SM00028">
    <property type="entry name" value="TPR"/>
    <property type="match status" value="4"/>
</dbReference>
<organism evidence="14 15">
    <name type="scientific">Leeuwenhoekiella marinoflava</name>
    <dbReference type="NCBI Taxonomy" id="988"/>
    <lineage>
        <taxon>Bacteria</taxon>
        <taxon>Pseudomonadati</taxon>
        <taxon>Bacteroidota</taxon>
        <taxon>Flavobacteriia</taxon>
        <taxon>Flavobacteriales</taxon>
        <taxon>Flavobacteriaceae</taxon>
        <taxon>Leeuwenhoekiella</taxon>
    </lineage>
</organism>
<sequence>MKHHYYWAFIIFLSIQTISAQKIQTIDSLNAILVQNSSLKTDSLIIIFENNLKDAQKIDYKKGIGEAYKNIATIYGYEANGEKRVEYNLKAIRVFEENDLKPQAANLYGEMGYGMKRDNMEKAQYYMNKGLKIAEAGNYKEVLDRTYNNYGVLKEMQGQLDSALYFYKKGLAIVENRNYTEGLPYSYSNLAGVYSQLGNYKLSREYFYKAKSIREEIKDRKGIAENYTQIGEVYLTEGKPKTAISFFKKSLPIARNEDYRFLMQYTYQQISEAFKRLNQTDSALYYFERYSVFKDSINSLETSKKIAALEVEYDTEQKENQILQQRAEIIEKDLQVRRKNLYIYGSLGFAFLLGLLGYLVYSRQKLKNDQLKKESELQVALAKIETQNRLEEQRLRISQDLHDNIGSQLTFIISSLDSLKFKLQNKDHKVTDKLTEISLFTAMTINELRDTIWAMNKNVITAEDLQTRISNFIGRAQNSKDSIQFNFEYENAGIPEFVFTSVEGVTIYRIIQEAVNNAVKYAGAKKIAISLLTGQKSSFKVEITDDGNGFDLNNYDSGFGISNMKKRANDINALLEIKSTQDSGTSIFLQSKV</sequence>
<evidence type="ECO:0000256" key="10">
    <source>
        <dbReference type="SAM" id="Coils"/>
    </source>
</evidence>
<dbReference type="RefSeq" id="WP_073100289.1">
    <property type="nucleotide sequence ID" value="NZ_QOVL01000015.1"/>
</dbReference>
<dbReference type="AlphaFoldDB" id="A0A4Q0PJ76"/>
<dbReference type="GO" id="GO:0000155">
    <property type="term" value="F:phosphorelay sensor kinase activity"/>
    <property type="evidence" value="ECO:0007669"/>
    <property type="project" value="InterPro"/>
</dbReference>
<evidence type="ECO:0000256" key="7">
    <source>
        <dbReference type="ARBA" id="ARBA00022840"/>
    </source>
</evidence>
<keyword evidence="6 14" id="KW-0418">Kinase</keyword>
<dbReference type="GO" id="GO:0016020">
    <property type="term" value="C:membrane"/>
    <property type="evidence" value="ECO:0007669"/>
    <property type="project" value="InterPro"/>
</dbReference>
<keyword evidence="11" id="KW-0472">Membrane</keyword>
<feature type="repeat" description="TPR" evidence="9">
    <location>
        <begin position="224"/>
        <end position="257"/>
    </location>
</feature>
<dbReference type="Gene3D" id="3.30.565.10">
    <property type="entry name" value="Histidine kinase-like ATPase, C-terminal domain"/>
    <property type="match status" value="1"/>
</dbReference>
<comment type="catalytic activity">
    <reaction evidence="1">
        <text>ATP + protein L-histidine = ADP + protein N-phospho-L-histidine.</text>
        <dbReference type="EC" id="2.7.13.3"/>
    </reaction>
</comment>
<keyword evidence="8" id="KW-0902">Two-component regulatory system</keyword>
<evidence type="ECO:0000256" key="11">
    <source>
        <dbReference type="SAM" id="Phobius"/>
    </source>
</evidence>
<evidence type="ECO:0000256" key="1">
    <source>
        <dbReference type="ARBA" id="ARBA00000085"/>
    </source>
</evidence>
<keyword evidence="3" id="KW-0597">Phosphoprotein</keyword>
<evidence type="ECO:0000313" key="14">
    <source>
        <dbReference type="EMBL" id="RXG27366.1"/>
    </source>
</evidence>
<dbReference type="GO" id="GO:0046983">
    <property type="term" value="F:protein dimerization activity"/>
    <property type="evidence" value="ECO:0007669"/>
    <property type="project" value="InterPro"/>
</dbReference>
<evidence type="ECO:0000256" key="2">
    <source>
        <dbReference type="ARBA" id="ARBA00012438"/>
    </source>
</evidence>
<keyword evidence="5" id="KW-0547">Nucleotide-binding</keyword>
<dbReference type="InterPro" id="IPR036890">
    <property type="entry name" value="HATPase_C_sf"/>
</dbReference>
<dbReference type="SUPFAM" id="SSF48452">
    <property type="entry name" value="TPR-like"/>
    <property type="match status" value="2"/>
</dbReference>
<keyword evidence="11" id="KW-1133">Transmembrane helix</keyword>
<reference evidence="14 15" key="1">
    <citation type="submission" date="2018-07" db="EMBL/GenBank/DDBJ databases">
        <title>Leeuwenhoekiella genomics.</title>
        <authorList>
            <person name="Tahon G."/>
            <person name="Willems A."/>
        </authorList>
    </citation>
    <scope>NUCLEOTIDE SEQUENCE [LARGE SCALE GENOMIC DNA]</scope>
    <source>
        <strain evidence="14 15">LMG 1345</strain>
    </source>
</reference>
<keyword evidence="9" id="KW-0802">TPR repeat</keyword>
<keyword evidence="7" id="KW-0067">ATP-binding</keyword>
<evidence type="ECO:0000256" key="3">
    <source>
        <dbReference type="ARBA" id="ARBA00022553"/>
    </source>
</evidence>
<evidence type="ECO:0000256" key="4">
    <source>
        <dbReference type="ARBA" id="ARBA00022679"/>
    </source>
</evidence>
<evidence type="ECO:0000313" key="15">
    <source>
        <dbReference type="Proteomes" id="UP000290608"/>
    </source>
</evidence>